<keyword evidence="3" id="KW-1185">Reference proteome</keyword>
<dbReference type="EMBL" id="JAAKDE010000044">
    <property type="protein sequence ID" value="MBA2134059.1"/>
    <property type="molecule type" value="Genomic_DNA"/>
</dbReference>
<evidence type="ECO:0008006" key="4">
    <source>
        <dbReference type="Google" id="ProtNLM"/>
    </source>
</evidence>
<feature type="coiled-coil region" evidence="1">
    <location>
        <begin position="64"/>
        <end position="102"/>
    </location>
</feature>
<dbReference type="SUPFAM" id="SSF158791">
    <property type="entry name" value="MgtE N-terminal domain-like"/>
    <property type="match status" value="1"/>
</dbReference>
<evidence type="ECO:0000313" key="3">
    <source>
        <dbReference type="Proteomes" id="UP000657177"/>
    </source>
</evidence>
<protein>
    <recommendedName>
        <fullName evidence="4">MgtE intracellular N domain-containing protein</fullName>
    </recommendedName>
</protein>
<evidence type="ECO:0000256" key="1">
    <source>
        <dbReference type="SAM" id="Coils"/>
    </source>
</evidence>
<reference evidence="2" key="1">
    <citation type="submission" date="2020-06" db="EMBL/GenBank/DDBJ databases">
        <title>Novel chitinolytic bacterium.</title>
        <authorList>
            <person name="Ungkulpasvich U."/>
            <person name="Kosugi A."/>
            <person name="Uke A."/>
        </authorList>
    </citation>
    <scope>NUCLEOTIDE SEQUENCE</scope>
    <source>
        <strain evidence="2">UUS1-1</strain>
    </source>
</reference>
<dbReference type="RefSeq" id="WP_181340521.1">
    <property type="nucleotide sequence ID" value="NZ_JAAKDE010000044.1"/>
</dbReference>
<organism evidence="2 3">
    <name type="scientific">Capillibacterium thermochitinicola</name>
    <dbReference type="NCBI Taxonomy" id="2699427"/>
    <lineage>
        <taxon>Bacteria</taxon>
        <taxon>Bacillati</taxon>
        <taxon>Bacillota</taxon>
        <taxon>Capillibacterium</taxon>
    </lineage>
</organism>
<proteinExistence type="predicted"/>
<sequence>MFRYIAGILTAFLFFGSVFGFLYILDQYDYVDLKPGVLMRLSMIPGWEEVYEAYQLGLEDMGLLQERKEALAAKEEALASEAEKLEAERQSLIEQLVALQEKEEYLALQERKIAEQQAGSRLTLQTGATSQDRHERAARLLEAMSPEVAGENLLKMPFEMGVAVLSLIEPRKASRILEKLPPEQSAKYMAAISGR</sequence>
<gene>
    <name evidence="2" type="ORF">G5B42_11015</name>
</gene>
<comment type="caution">
    <text evidence="2">The sequence shown here is derived from an EMBL/GenBank/DDBJ whole genome shotgun (WGS) entry which is preliminary data.</text>
</comment>
<dbReference type="Proteomes" id="UP000657177">
    <property type="component" value="Unassembled WGS sequence"/>
</dbReference>
<accession>A0A8J6LMR9</accession>
<evidence type="ECO:0000313" key="2">
    <source>
        <dbReference type="EMBL" id="MBA2134059.1"/>
    </source>
</evidence>
<keyword evidence="1" id="KW-0175">Coiled coil</keyword>
<name>A0A8J6LMR9_9FIRM</name>
<dbReference type="AlphaFoldDB" id="A0A8J6LMR9"/>